<reference evidence="4 5" key="1">
    <citation type="submission" date="2020-01" db="EMBL/GenBank/DDBJ databases">
        <authorList>
            <person name="Kim M.K."/>
        </authorList>
    </citation>
    <scope>NUCLEOTIDE SEQUENCE [LARGE SCALE GENOMIC DNA]</scope>
    <source>
        <strain evidence="4 5">172606-1</strain>
    </source>
</reference>
<dbReference type="InterPro" id="IPR050300">
    <property type="entry name" value="GDXG_lipolytic_enzyme"/>
</dbReference>
<feature type="chain" id="PRO_5025679601" evidence="2">
    <location>
        <begin position="20"/>
        <end position="302"/>
    </location>
</feature>
<name>A0A6C0GV08_9BACT</name>
<dbReference type="Pfam" id="PF20434">
    <property type="entry name" value="BD-FAE"/>
    <property type="match status" value="1"/>
</dbReference>
<dbReference type="Proteomes" id="UP000480178">
    <property type="component" value="Chromosome"/>
</dbReference>
<dbReference type="EMBL" id="CP048222">
    <property type="protein sequence ID" value="QHT71846.1"/>
    <property type="molecule type" value="Genomic_DNA"/>
</dbReference>
<dbReference type="InterPro" id="IPR029058">
    <property type="entry name" value="AB_hydrolase_fold"/>
</dbReference>
<dbReference type="PANTHER" id="PTHR48081:SF6">
    <property type="entry name" value="PEPTIDASE S9 PROLYL OLIGOPEPTIDASE CATALYTIC DOMAIN-CONTAINING PROTEIN"/>
    <property type="match status" value="1"/>
</dbReference>
<sequence>MNTLRLMILFLLVSISAMAQQIIPLYQGVIPNSTGYKMKELPVEYKQMKAGIRSVSEPSLSVYLPSSQTANGCAVIICPGGGYAVEMTVPEGKVIAETFVKHGITAFVLKYRLPSDSIMKDKSIGPLQDAQQAIKLVRQRAKEWSLDVNKIGIMGFSAGGHLAATAATHFNKAYIPNKESMNLRPDFAVLIYPVISFTDQLTHKGSRDLLLGINPSAEQIKLFSNEQQVTEQTPPTWLTHTGDDKLVSVENSIQFYQALIKNKVPAEMHLYPKGDHGFVLSQPTEEWMQPLFAWMGKNGWMK</sequence>
<organism evidence="4 5">
    <name type="scientific">Rhodocytophaga rosea</name>
    <dbReference type="NCBI Taxonomy" id="2704465"/>
    <lineage>
        <taxon>Bacteria</taxon>
        <taxon>Pseudomonadati</taxon>
        <taxon>Bacteroidota</taxon>
        <taxon>Cytophagia</taxon>
        <taxon>Cytophagales</taxon>
        <taxon>Rhodocytophagaceae</taxon>
        <taxon>Rhodocytophaga</taxon>
    </lineage>
</organism>
<feature type="signal peptide" evidence="2">
    <location>
        <begin position="1"/>
        <end position="19"/>
    </location>
</feature>
<protein>
    <submittedName>
        <fullName evidence="4">Alpha/beta hydrolase</fullName>
    </submittedName>
</protein>
<evidence type="ECO:0000259" key="3">
    <source>
        <dbReference type="Pfam" id="PF20434"/>
    </source>
</evidence>
<accession>A0A6C0GV08</accession>
<evidence type="ECO:0000256" key="1">
    <source>
        <dbReference type="ARBA" id="ARBA00022801"/>
    </source>
</evidence>
<evidence type="ECO:0000313" key="4">
    <source>
        <dbReference type="EMBL" id="QHT71846.1"/>
    </source>
</evidence>
<proteinExistence type="predicted"/>
<dbReference type="InterPro" id="IPR049492">
    <property type="entry name" value="BD-FAE-like_dom"/>
</dbReference>
<feature type="domain" description="BD-FAE-like" evidence="3">
    <location>
        <begin position="60"/>
        <end position="259"/>
    </location>
</feature>
<gene>
    <name evidence="4" type="ORF">GXP67_01590</name>
</gene>
<dbReference type="SUPFAM" id="SSF53474">
    <property type="entry name" value="alpha/beta-Hydrolases"/>
    <property type="match status" value="1"/>
</dbReference>
<dbReference type="KEGG" id="rhoz:GXP67_01590"/>
<dbReference type="Gene3D" id="3.40.50.1820">
    <property type="entry name" value="alpha/beta hydrolase"/>
    <property type="match status" value="1"/>
</dbReference>
<keyword evidence="1 4" id="KW-0378">Hydrolase</keyword>
<dbReference type="AlphaFoldDB" id="A0A6C0GV08"/>
<evidence type="ECO:0000313" key="5">
    <source>
        <dbReference type="Proteomes" id="UP000480178"/>
    </source>
</evidence>
<dbReference type="GO" id="GO:0016787">
    <property type="term" value="F:hydrolase activity"/>
    <property type="evidence" value="ECO:0007669"/>
    <property type="project" value="UniProtKB-KW"/>
</dbReference>
<keyword evidence="2" id="KW-0732">Signal</keyword>
<dbReference type="PANTHER" id="PTHR48081">
    <property type="entry name" value="AB HYDROLASE SUPERFAMILY PROTEIN C4A8.06C"/>
    <property type="match status" value="1"/>
</dbReference>
<keyword evidence="5" id="KW-1185">Reference proteome</keyword>
<evidence type="ECO:0000256" key="2">
    <source>
        <dbReference type="SAM" id="SignalP"/>
    </source>
</evidence>